<dbReference type="WBParaSite" id="nRc.2.0.1.t22430-RA">
    <property type="protein sequence ID" value="nRc.2.0.1.t22430-RA"/>
    <property type="gene ID" value="nRc.2.0.1.g22430"/>
</dbReference>
<proteinExistence type="predicted"/>
<accession>A0A915J9S0</accession>
<dbReference type="AlphaFoldDB" id="A0A915J9S0"/>
<dbReference type="Proteomes" id="UP000887565">
    <property type="component" value="Unplaced"/>
</dbReference>
<sequence length="92" mass="10161">MPAAAAIPINKSRPQLTKRKWRSNANLTPTAAAAAINLRINSKCGPQLPPLLTLRHMIGPKIFDHRPLKPLMGFNFGLSQQQLMAQMNNHIA</sequence>
<name>A0A915J9S0_ROMCU</name>
<reference evidence="2" key="1">
    <citation type="submission" date="2022-11" db="UniProtKB">
        <authorList>
            <consortium name="WormBaseParasite"/>
        </authorList>
    </citation>
    <scope>IDENTIFICATION</scope>
</reference>
<organism evidence="1 2">
    <name type="scientific">Romanomermis culicivorax</name>
    <name type="common">Nematode worm</name>
    <dbReference type="NCBI Taxonomy" id="13658"/>
    <lineage>
        <taxon>Eukaryota</taxon>
        <taxon>Metazoa</taxon>
        <taxon>Ecdysozoa</taxon>
        <taxon>Nematoda</taxon>
        <taxon>Enoplea</taxon>
        <taxon>Dorylaimia</taxon>
        <taxon>Mermithida</taxon>
        <taxon>Mermithoidea</taxon>
        <taxon>Mermithidae</taxon>
        <taxon>Romanomermis</taxon>
    </lineage>
</organism>
<keyword evidence="1" id="KW-1185">Reference proteome</keyword>
<evidence type="ECO:0000313" key="1">
    <source>
        <dbReference type="Proteomes" id="UP000887565"/>
    </source>
</evidence>
<evidence type="ECO:0000313" key="2">
    <source>
        <dbReference type="WBParaSite" id="nRc.2.0.1.t22430-RA"/>
    </source>
</evidence>
<protein>
    <submittedName>
        <fullName evidence="2">Uncharacterized protein</fullName>
    </submittedName>
</protein>